<reference evidence="2 3" key="1">
    <citation type="submission" date="2016-07" db="EMBL/GenBank/DDBJ databases">
        <title>Comparative genomics of the Campylobacter concisus group.</title>
        <authorList>
            <person name="Miller W.G."/>
            <person name="Yee E."/>
            <person name="Chapman M.H."/>
            <person name="Huynh S."/>
            <person name="Bono J.L."/>
            <person name="On S.L.W."/>
            <person name="StLeger J."/>
            <person name="Foster G."/>
            <person name="Parker C.T."/>
        </authorList>
    </citation>
    <scope>NUCLEOTIDE SEQUENCE [LARGE SCALE GENOMIC DNA]</scope>
    <source>
        <strain evidence="2 3">ATCC 33238</strain>
    </source>
</reference>
<proteinExistence type="predicted"/>
<protein>
    <submittedName>
        <fullName evidence="2">ATPase, AAA family</fullName>
    </submittedName>
</protein>
<name>A0A6G5QQX2_CAMRE</name>
<dbReference type="Proteomes" id="UP000502377">
    <property type="component" value="Chromosome"/>
</dbReference>
<feature type="domain" description="Endonuclease GajA/Old nuclease/RecF-like AAA" evidence="1">
    <location>
        <begin position="47"/>
        <end position="506"/>
    </location>
</feature>
<gene>
    <name evidence="2" type="ORF">CRECT_2402</name>
</gene>
<sequence>MKLIAILLDEDYKNIPRGIYKFDDEFKIIEFNSRNKVIELRRNQNYYKQFESPIGNISCIVGKNGMGKTTLFEILISLKLWRLDNELKEGTIHALFYDLSKNIFFIQSYIDNASDWSMKDFELKKFDITNKISPVNIKRNIRCDDKFSIIPTPISIIFHSLSPFDRVYELIKNIYLKDSTNKHYENFGYIGANKIKDSEPSHNALTLKNLLYFSNTSSQFRNMLENIGYKYKNVEINVNKKYFNNSIEVIEFGDINLSKLDVENFNEEIYNNIKKLFLSPNITYYEKYNDMSEEDFYKYLIFSSLDISKFSNFKRFLKLAITKFPGLDINNAVDALLKNILDDDVLSVKQIFNSNRFTTIKSIVTNRENSKKYYEFLIEKIDNFQVSDIDYFYKTLQHISFLESQGIIEFKINLIKNEKIINYLRLSSGEKTMLSYLFNIYDKILALKVRTGDTEYIKTVIILIDEVELHLHPEWQRQFIDNINRFFGKFEDIELQFIVATHSPIILSDILSQNTVYLGINNIDEDNNSFGGNILDIYKDKFFIEYTMGEFSKKFIENFSNSINLIYAYEMAKRNDNQLLNLIIEKYRKKNLKISNLVKYIDRIAINEKSIDLKCVAEWKKDNEGFLEQSKAIINNIGEEAIRNHLKSLIDRLSILKKESIE</sequence>
<dbReference type="PANTHER" id="PTHR43581">
    <property type="entry name" value="ATP/GTP PHOSPHATASE"/>
    <property type="match status" value="1"/>
</dbReference>
<dbReference type="InterPro" id="IPR051396">
    <property type="entry name" value="Bact_Antivir_Def_Nuclease"/>
</dbReference>
<dbReference type="SUPFAM" id="SSF52540">
    <property type="entry name" value="P-loop containing nucleoside triphosphate hydrolases"/>
    <property type="match status" value="1"/>
</dbReference>
<evidence type="ECO:0000313" key="2">
    <source>
        <dbReference type="EMBL" id="QCD47984.1"/>
    </source>
</evidence>
<evidence type="ECO:0000259" key="1">
    <source>
        <dbReference type="Pfam" id="PF13175"/>
    </source>
</evidence>
<dbReference type="InterPro" id="IPR041685">
    <property type="entry name" value="AAA_GajA/Old/RecF-like"/>
</dbReference>
<dbReference type="KEGG" id="crx:CRECT_2402"/>
<dbReference type="EMBL" id="CP012543">
    <property type="protein sequence ID" value="QCD47984.1"/>
    <property type="molecule type" value="Genomic_DNA"/>
</dbReference>
<evidence type="ECO:0000313" key="3">
    <source>
        <dbReference type="Proteomes" id="UP000502377"/>
    </source>
</evidence>
<dbReference type="Pfam" id="PF13175">
    <property type="entry name" value="AAA_15"/>
    <property type="match status" value="1"/>
</dbReference>
<accession>A0A6G5QQX2</accession>
<organism evidence="2 3">
    <name type="scientific">Campylobacter rectus</name>
    <name type="common">Wolinella recta</name>
    <dbReference type="NCBI Taxonomy" id="203"/>
    <lineage>
        <taxon>Bacteria</taxon>
        <taxon>Pseudomonadati</taxon>
        <taxon>Campylobacterota</taxon>
        <taxon>Epsilonproteobacteria</taxon>
        <taxon>Campylobacterales</taxon>
        <taxon>Campylobacteraceae</taxon>
        <taxon>Campylobacter</taxon>
    </lineage>
</organism>
<dbReference type="AlphaFoldDB" id="A0A6G5QQX2"/>
<dbReference type="InterPro" id="IPR027417">
    <property type="entry name" value="P-loop_NTPase"/>
</dbReference>
<dbReference type="RefSeq" id="WP_002943469.1">
    <property type="nucleotide sequence ID" value="NZ_CAUTXX010000140.1"/>
</dbReference>
<dbReference type="Gene3D" id="3.40.50.300">
    <property type="entry name" value="P-loop containing nucleotide triphosphate hydrolases"/>
    <property type="match status" value="1"/>
</dbReference>
<dbReference type="PANTHER" id="PTHR43581:SF2">
    <property type="entry name" value="EXCINUCLEASE ATPASE SUBUNIT"/>
    <property type="match status" value="1"/>
</dbReference>